<dbReference type="RefSeq" id="WP_075626643.1">
    <property type="nucleotide sequence ID" value="NZ_FOAM01000009.1"/>
</dbReference>
<name>A0A1Q9AZV5_9HYPH</name>
<dbReference type="AlphaFoldDB" id="A0A1Q9AZV5"/>
<dbReference type="EMBL" id="MKIP01000033">
    <property type="protein sequence ID" value="OLP61254.1"/>
    <property type="molecule type" value="Genomic_DNA"/>
</dbReference>
<evidence type="ECO:0000313" key="3">
    <source>
        <dbReference type="Proteomes" id="UP000186364"/>
    </source>
</evidence>
<proteinExistence type="predicted"/>
<evidence type="ECO:0000313" key="2">
    <source>
        <dbReference type="EMBL" id="OLP61254.1"/>
    </source>
</evidence>
<gene>
    <name evidence="2" type="ORF">BJF93_20940</name>
</gene>
<evidence type="ECO:0008006" key="4">
    <source>
        <dbReference type="Google" id="ProtNLM"/>
    </source>
</evidence>
<keyword evidence="1" id="KW-1133">Transmembrane helix</keyword>
<dbReference type="Proteomes" id="UP000186364">
    <property type="component" value="Unassembled WGS sequence"/>
</dbReference>
<accession>A0A1Q9AZV5</accession>
<evidence type="ECO:0000256" key="1">
    <source>
        <dbReference type="SAM" id="Phobius"/>
    </source>
</evidence>
<feature type="transmembrane region" description="Helical" evidence="1">
    <location>
        <begin position="29"/>
        <end position="48"/>
    </location>
</feature>
<keyword evidence="1" id="KW-0472">Membrane</keyword>
<protein>
    <recommendedName>
        <fullName evidence="4">DUF3426 domain-containing protein</fullName>
    </recommendedName>
</protein>
<keyword evidence="3" id="KW-1185">Reference proteome</keyword>
<keyword evidence="1" id="KW-0812">Transmembrane</keyword>
<comment type="caution">
    <text evidence="2">The sequence shown here is derived from an EMBL/GenBank/DDBJ whole genome shotgun (WGS) entry which is preliminary data.</text>
</comment>
<reference evidence="2 3" key="1">
    <citation type="submission" date="2016-09" db="EMBL/GenBank/DDBJ databases">
        <title>Rhizobium sp. nov., a novel species isolated from the rice rhizosphere.</title>
        <authorList>
            <person name="Zhao J."/>
            <person name="Zhang X."/>
        </authorList>
    </citation>
    <scope>NUCLEOTIDE SEQUENCE [LARGE SCALE GENOMIC DNA]</scope>
    <source>
        <strain evidence="2 3">1.7048</strain>
    </source>
</reference>
<sequence>MAVALLTVAVLAIVYGALRSSRFRRWAEPVLSVLVAIVLIAAFIVWMTDSDRRDRDPQAPFQTNARQPITAEDIDLAALTFTQGKPINNFTVTGRLTNRSQAVLDYFTLLARLEDCAASPCREIGEDHALVIARLPPGESRDISLVLTLPLPAGGLSNALTWTTRIDGIHAVPAGPAAPPISESR</sequence>
<dbReference type="OrthoDB" id="8280350at2"/>
<organism evidence="2 3">
    <name type="scientific">Xaviernesmea oryzae</name>
    <dbReference type="NCBI Taxonomy" id="464029"/>
    <lineage>
        <taxon>Bacteria</taxon>
        <taxon>Pseudomonadati</taxon>
        <taxon>Pseudomonadota</taxon>
        <taxon>Alphaproteobacteria</taxon>
        <taxon>Hyphomicrobiales</taxon>
        <taxon>Rhizobiaceae</taxon>
        <taxon>Rhizobium/Agrobacterium group</taxon>
        <taxon>Xaviernesmea</taxon>
    </lineage>
</organism>